<comment type="cofactor">
    <cofactor evidence="3">
        <name>FAD</name>
        <dbReference type="ChEBI" id="CHEBI:57692"/>
    </cofactor>
    <text evidence="3">Binds 1 FAD per subunit.</text>
</comment>
<evidence type="ECO:0000256" key="3">
    <source>
        <dbReference type="PIRSR" id="PIRSR602081-1"/>
    </source>
</evidence>
<dbReference type="PANTHER" id="PTHR11455">
    <property type="entry name" value="CRYPTOCHROME"/>
    <property type="match status" value="1"/>
</dbReference>
<accession>A0A4Y8X651</accession>
<dbReference type="GO" id="GO:0071949">
    <property type="term" value="F:FAD binding"/>
    <property type="evidence" value="ECO:0007669"/>
    <property type="project" value="TreeGrafter"/>
</dbReference>
<dbReference type="Gene3D" id="3.40.50.620">
    <property type="entry name" value="HUPs"/>
    <property type="match status" value="1"/>
</dbReference>
<sequence>MTTLLWLRDDLRTLDHEALTAAIAEARGQDEGRGDVVALWIREEGAEDDDAGRLGPRPLGAATRWWYHRSLEALDVRLRDLGIPLVFARGDARAVVPDVAAGLDASVVRWSRRYAPRSRALDAQVKTLLGEAGREAHSHPGALLTEPWEVTTGAGGNYRVFTPFHRAAADVPVSAVLPVPEALDGPSARTRDALAALRDAGVLTDVEGLELLDRTPEWWRDTVAEHWTPGEEAALDALDALEVALDGYGQSRDVPGDPDSTSRLSPRLRSGELSPRTLWHAARRAGESDVAVQDARAWTRQLYWREFCWSLAYHYADLDSVPLRPEFGAFPYRPDPALARAWQRGETGLRLVDAGMRQLWKSGWMHNRVRMAAASLFCKNMLQPWQDGEAWFWDTLVDADEANNPVSWQWVSGSGADASPYFRIFNPDTQAVKFDADGRYVARWVPEADQPLSGYPEPVVDLKASRQEALDAHAAMKAAAGLG</sequence>
<reference evidence="5 6" key="1">
    <citation type="submission" date="2020-08" db="EMBL/GenBank/DDBJ databases">
        <title>Sequencing the genomes of 1000 actinobacteria strains.</title>
        <authorList>
            <person name="Klenk H.-P."/>
        </authorList>
    </citation>
    <scope>NUCLEOTIDE SEQUENCE [LARGE SCALE GENOMIC DNA]</scope>
    <source>
        <strain evidence="5 6">DSM 19079</strain>
    </source>
</reference>
<dbReference type="InterPro" id="IPR006050">
    <property type="entry name" value="DNA_photolyase_N"/>
</dbReference>
<evidence type="ECO:0000313" key="6">
    <source>
        <dbReference type="Proteomes" id="UP000560081"/>
    </source>
</evidence>
<dbReference type="PANTHER" id="PTHR11455:SF9">
    <property type="entry name" value="CRYPTOCHROME CIRCADIAN CLOCK 5 ISOFORM X1"/>
    <property type="match status" value="1"/>
</dbReference>
<keyword evidence="6" id="KW-1185">Reference proteome</keyword>
<dbReference type="EMBL" id="JACHMC010000001">
    <property type="protein sequence ID" value="MBB4882825.1"/>
    <property type="molecule type" value="Genomic_DNA"/>
</dbReference>
<organism evidence="5 6">
    <name type="scientific">Micrococcus flavus</name>
    <dbReference type="NCBI Taxonomy" id="384602"/>
    <lineage>
        <taxon>Bacteria</taxon>
        <taxon>Bacillati</taxon>
        <taxon>Actinomycetota</taxon>
        <taxon>Actinomycetes</taxon>
        <taxon>Micrococcales</taxon>
        <taxon>Micrococcaceae</taxon>
        <taxon>Micrococcus</taxon>
    </lineage>
</organism>
<evidence type="ECO:0000256" key="4">
    <source>
        <dbReference type="RuleBase" id="RU004182"/>
    </source>
</evidence>
<dbReference type="InterPro" id="IPR036155">
    <property type="entry name" value="Crypto/Photolyase_N_sf"/>
</dbReference>
<feature type="binding site" evidence="3">
    <location>
        <position position="298"/>
    </location>
    <ligand>
        <name>FAD</name>
        <dbReference type="ChEBI" id="CHEBI:57692"/>
    </ligand>
</feature>
<keyword evidence="5" id="KW-0456">Lyase</keyword>
<dbReference type="PROSITE" id="PS51645">
    <property type="entry name" value="PHR_CRY_ALPHA_BETA"/>
    <property type="match status" value="1"/>
</dbReference>
<dbReference type="SUPFAM" id="SSF52425">
    <property type="entry name" value="Cryptochrome/photolyase, N-terminal domain"/>
    <property type="match status" value="1"/>
</dbReference>
<feature type="binding site" evidence="3">
    <location>
        <position position="248"/>
    </location>
    <ligand>
        <name>FAD</name>
        <dbReference type="ChEBI" id="CHEBI:57692"/>
    </ligand>
</feature>
<keyword evidence="4" id="KW-0157">Chromophore</keyword>
<keyword evidence="2 3" id="KW-0274">FAD</keyword>
<dbReference type="AlphaFoldDB" id="A0A4Y8X651"/>
<dbReference type="InterPro" id="IPR014729">
    <property type="entry name" value="Rossmann-like_a/b/a_fold"/>
</dbReference>
<feature type="binding site" evidence="3">
    <location>
        <begin position="398"/>
        <end position="400"/>
    </location>
    <ligand>
        <name>FAD</name>
        <dbReference type="ChEBI" id="CHEBI:57692"/>
    </ligand>
</feature>
<dbReference type="InterPro" id="IPR036134">
    <property type="entry name" value="Crypto/Photolyase_FAD-like_sf"/>
</dbReference>
<dbReference type="Pfam" id="PF03441">
    <property type="entry name" value="FAD_binding_7"/>
    <property type="match status" value="1"/>
</dbReference>
<dbReference type="Pfam" id="PF00875">
    <property type="entry name" value="DNA_photolyase"/>
    <property type="match status" value="1"/>
</dbReference>
<dbReference type="RefSeq" id="WP_135027855.1">
    <property type="nucleotide sequence ID" value="NZ_BMLA01000001.1"/>
</dbReference>
<evidence type="ECO:0000313" key="5">
    <source>
        <dbReference type="EMBL" id="MBB4882825.1"/>
    </source>
</evidence>
<dbReference type="InterPro" id="IPR005101">
    <property type="entry name" value="Cryptochr/Photolyase_FAD-bd"/>
</dbReference>
<feature type="binding site" evidence="3">
    <location>
        <begin position="261"/>
        <end position="265"/>
    </location>
    <ligand>
        <name>FAD</name>
        <dbReference type="ChEBI" id="CHEBI:57692"/>
    </ligand>
</feature>
<dbReference type="Gene3D" id="1.10.579.10">
    <property type="entry name" value="DNA Cyclobutane Dipyrimidine Photolyase, subunit A, domain 3"/>
    <property type="match status" value="1"/>
</dbReference>
<name>A0A4Y8X651_9MICC</name>
<dbReference type="EC" id="4.1.99.3" evidence="5"/>
<protein>
    <submittedName>
        <fullName evidence="5">Deoxyribodipyrimidine photo-lyase</fullName>
        <ecNumber evidence="5">4.1.99.3</ecNumber>
    </submittedName>
</protein>
<proteinExistence type="inferred from homology"/>
<dbReference type="GO" id="GO:0009416">
    <property type="term" value="P:response to light stimulus"/>
    <property type="evidence" value="ECO:0007669"/>
    <property type="project" value="TreeGrafter"/>
</dbReference>
<dbReference type="PRINTS" id="PR00147">
    <property type="entry name" value="DNAPHOTLYASE"/>
</dbReference>
<dbReference type="SUPFAM" id="SSF48173">
    <property type="entry name" value="Cryptochrome/photolyase FAD-binding domain"/>
    <property type="match status" value="1"/>
</dbReference>
<comment type="similarity">
    <text evidence="4">Belongs to the DNA photolyase family.</text>
</comment>
<keyword evidence="1 3" id="KW-0285">Flavoprotein</keyword>
<dbReference type="Proteomes" id="UP000560081">
    <property type="component" value="Unassembled WGS sequence"/>
</dbReference>
<dbReference type="InterPro" id="IPR002081">
    <property type="entry name" value="Cryptochrome/DNA_photolyase_1"/>
</dbReference>
<comment type="caution">
    <text evidence="5">The sequence shown here is derived from an EMBL/GenBank/DDBJ whole genome shotgun (WGS) entry which is preliminary data.</text>
</comment>
<evidence type="ECO:0000256" key="2">
    <source>
        <dbReference type="ARBA" id="ARBA00022827"/>
    </source>
</evidence>
<dbReference type="OrthoDB" id="9772484at2"/>
<dbReference type="Gene3D" id="1.25.40.80">
    <property type="match status" value="1"/>
</dbReference>
<dbReference type="GO" id="GO:0003677">
    <property type="term" value="F:DNA binding"/>
    <property type="evidence" value="ECO:0007669"/>
    <property type="project" value="TreeGrafter"/>
</dbReference>
<evidence type="ECO:0000256" key="1">
    <source>
        <dbReference type="ARBA" id="ARBA00022630"/>
    </source>
</evidence>
<dbReference type="GO" id="GO:0003904">
    <property type="term" value="F:deoxyribodipyrimidine photo-lyase activity"/>
    <property type="evidence" value="ECO:0007669"/>
    <property type="project" value="UniProtKB-EC"/>
</dbReference>
<gene>
    <name evidence="5" type="ORF">BJ976_001176</name>
</gene>